<evidence type="ECO:0000256" key="1">
    <source>
        <dbReference type="SAM" id="Coils"/>
    </source>
</evidence>
<feature type="coiled-coil region" evidence="1">
    <location>
        <begin position="239"/>
        <end position="266"/>
    </location>
</feature>
<keyword evidence="4" id="KW-1185">Reference proteome</keyword>
<dbReference type="AlphaFoldDB" id="A6TRB4"/>
<dbReference type="Proteomes" id="UP000001572">
    <property type="component" value="Chromosome"/>
</dbReference>
<evidence type="ECO:0000313" key="3">
    <source>
        <dbReference type="EMBL" id="ABR48732.1"/>
    </source>
</evidence>
<feature type="compositionally biased region" description="Polar residues" evidence="2">
    <location>
        <begin position="63"/>
        <end position="88"/>
    </location>
</feature>
<protein>
    <submittedName>
        <fullName evidence="3">YqaS</fullName>
    </submittedName>
</protein>
<dbReference type="EMBL" id="CP000724">
    <property type="protein sequence ID" value="ABR48732.1"/>
    <property type="molecule type" value="Genomic_DNA"/>
</dbReference>
<reference evidence="4" key="1">
    <citation type="journal article" date="2016" name="Genome Announc.">
        <title>Complete genome sequence of Alkaliphilus metalliredigens strain QYMF, an alkaliphilic and metal-reducing bacterium isolated from borax-contaminated leachate ponds.</title>
        <authorList>
            <person name="Hwang C."/>
            <person name="Copeland A."/>
            <person name="Lucas S."/>
            <person name="Lapidus A."/>
            <person name="Barry K."/>
            <person name="Detter J.C."/>
            <person name="Glavina Del Rio T."/>
            <person name="Hammon N."/>
            <person name="Israni S."/>
            <person name="Dalin E."/>
            <person name="Tice H."/>
            <person name="Pitluck S."/>
            <person name="Chertkov O."/>
            <person name="Brettin T."/>
            <person name="Bruce D."/>
            <person name="Han C."/>
            <person name="Schmutz J."/>
            <person name="Larimer F."/>
            <person name="Land M.L."/>
            <person name="Hauser L."/>
            <person name="Kyrpides N."/>
            <person name="Mikhailova N."/>
            <person name="Ye Q."/>
            <person name="Zhou J."/>
            <person name="Richardson P."/>
            <person name="Fields M.W."/>
        </authorList>
    </citation>
    <scope>NUCLEOTIDE SEQUENCE [LARGE SCALE GENOMIC DNA]</scope>
    <source>
        <strain evidence="4">QYMF</strain>
    </source>
</reference>
<gene>
    <name evidence="3" type="ordered locus">Amet_2580</name>
</gene>
<proteinExistence type="predicted"/>
<name>A6TRB4_ALKMQ</name>
<dbReference type="eggNOG" id="COG5484">
    <property type="taxonomic scope" value="Bacteria"/>
</dbReference>
<accession>A6TRB4</accession>
<dbReference type="HOGENOM" id="CLU_084751_1_1_9"/>
<dbReference type="KEGG" id="amt:Amet_2580"/>
<evidence type="ECO:0000313" key="4">
    <source>
        <dbReference type="Proteomes" id="UP000001572"/>
    </source>
</evidence>
<organism evidence="3 4">
    <name type="scientific">Alkaliphilus metalliredigens (strain QYMF)</name>
    <dbReference type="NCBI Taxonomy" id="293826"/>
    <lineage>
        <taxon>Bacteria</taxon>
        <taxon>Bacillati</taxon>
        <taxon>Bacillota</taxon>
        <taxon>Clostridia</taxon>
        <taxon>Peptostreptococcales</taxon>
        <taxon>Natronincolaceae</taxon>
        <taxon>Alkaliphilus</taxon>
    </lineage>
</organism>
<dbReference type="NCBIfam" id="NF040601">
    <property type="entry name" value="TerS_not_xtmA"/>
    <property type="match status" value="1"/>
</dbReference>
<sequence>MSNETNWLEIKKEYLKRTVDGEKVSLAELADKYKIKPSTLRSRKNREKWDDFLKNVATQTDATSNTVATNGNDTDSTRNECAQNGQKDSQNKTKNIKRVIGQLGNKNAVGNCNRPPKGNKRAEKHGFYSKHLPDETMELFDELEEINQLDLLWDSIRLKYAAIIRAQSIMFVKDQDDITEHLKKHKVIKGMSFTEEKEWELQFAWDKYATFLQAQSRAMGELRSLIKSYNELVDRGMATKEQELRIQKLQVEIDNMKDEEVGKETEDWVRAIEQIAAKRRDENG</sequence>
<keyword evidence="1" id="KW-0175">Coiled coil</keyword>
<feature type="region of interest" description="Disordered" evidence="2">
    <location>
        <begin position="63"/>
        <end position="92"/>
    </location>
</feature>
<dbReference type="STRING" id="293826.Amet_2580"/>
<evidence type="ECO:0000256" key="2">
    <source>
        <dbReference type="SAM" id="MobiDB-lite"/>
    </source>
</evidence>